<keyword evidence="4" id="KW-0630">Potassium</keyword>
<evidence type="ECO:0000256" key="6">
    <source>
        <dbReference type="SAM" id="Phobius"/>
    </source>
</evidence>
<dbReference type="PANTHER" id="PTHR45743">
    <property type="entry name" value="POTASSIUM CHANNEL AKT1"/>
    <property type="match status" value="1"/>
</dbReference>
<keyword evidence="6" id="KW-0812">Transmembrane</keyword>
<dbReference type="EMBL" id="GGEC01005563">
    <property type="protein sequence ID" value="MBW86046.1"/>
    <property type="molecule type" value="Transcribed_RNA"/>
</dbReference>
<keyword evidence="2" id="KW-0631">Potassium channel</keyword>
<reference evidence="7" key="1">
    <citation type="submission" date="2018-02" db="EMBL/GenBank/DDBJ databases">
        <title>Rhizophora mucronata_Transcriptome.</title>
        <authorList>
            <person name="Meera S.P."/>
            <person name="Sreeshan A."/>
            <person name="Augustine A."/>
        </authorList>
    </citation>
    <scope>NUCLEOTIDE SEQUENCE</scope>
    <source>
        <tissue evidence="7">Leaf</tissue>
    </source>
</reference>
<evidence type="ECO:0000256" key="5">
    <source>
        <dbReference type="ARBA" id="ARBA00023303"/>
    </source>
</evidence>
<dbReference type="GO" id="GO:0034702">
    <property type="term" value="C:monoatomic ion channel complex"/>
    <property type="evidence" value="ECO:0007669"/>
    <property type="project" value="UniProtKB-KW"/>
</dbReference>
<keyword evidence="3" id="KW-0406">Ion transport</keyword>
<evidence type="ECO:0000313" key="7">
    <source>
        <dbReference type="EMBL" id="MBW86046.1"/>
    </source>
</evidence>
<protein>
    <submittedName>
        <fullName evidence="7">Uncharacterized protein</fullName>
    </submittedName>
</protein>
<organism evidence="7">
    <name type="scientific">Rhizophora mucronata</name>
    <name type="common">Asiatic mangrove</name>
    <dbReference type="NCBI Taxonomy" id="61149"/>
    <lineage>
        <taxon>Eukaryota</taxon>
        <taxon>Viridiplantae</taxon>
        <taxon>Streptophyta</taxon>
        <taxon>Embryophyta</taxon>
        <taxon>Tracheophyta</taxon>
        <taxon>Spermatophyta</taxon>
        <taxon>Magnoliopsida</taxon>
        <taxon>eudicotyledons</taxon>
        <taxon>Gunneridae</taxon>
        <taxon>Pentapetalae</taxon>
        <taxon>rosids</taxon>
        <taxon>fabids</taxon>
        <taxon>Malpighiales</taxon>
        <taxon>Rhizophoraceae</taxon>
        <taxon>Rhizophora</taxon>
    </lineage>
</organism>
<evidence type="ECO:0000256" key="1">
    <source>
        <dbReference type="ARBA" id="ARBA00022538"/>
    </source>
</evidence>
<sequence length="40" mass="4449">MIYMLFNIGLAAYIIGNMTNLIVHSAIRTFAMVASLPVDY</sequence>
<proteinExistence type="predicted"/>
<evidence type="ECO:0000256" key="3">
    <source>
        <dbReference type="ARBA" id="ARBA00022882"/>
    </source>
</evidence>
<keyword evidence="1" id="KW-0633">Potassium transport</keyword>
<keyword evidence="3" id="KW-0813">Transport</keyword>
<accession>A0A2P2IXU1</accession>
<dbReference type="GO" id="GO:0005249">
    <property type="term" value="F:voltage-gated potassium channel activity"/>
    <property type="evidence" value="ECO:0007669"/>
    <property type="project" value="InterPro"/>
</dbReference>
<dbReference type="AlphaFoldDB" id="A0A2P2IXU1"/>
<evidence type="ECO:0000256" key="2">
    <source>
        <dbReference type="ARBA" id="ARBA00022826"/>
    </source>
</evidence>
<keyword evidence="6" id="KW-1133">Transmembrane helix</keyword>
<evidence type="ECO:0000256" key="4">
    <source>
        <dbReference type="ARBA" id="ARBA00022958"/>
    </source>
</evidence>
<dbReference type="PANTHER" id="PTHR45743:SF27">
    <property type="entry name" value="POTASSIUM CHANNEL KAT3"/>
    <property type="match status" value="1"/>
</dbReference>
<keyword evidence="3" id="KW-0851">Voltage-gated channel</keyword>
<feature type="transmembrane region" description="Helical" evidence="6">
    <location>
        <begin position="6"/>
        <end position="23"/>
    </location>
</feature>
<dbReference type="InterPro" id="IPR045319">
    <property type="entry name" value="KAT/AKT"/>
</dbReference>
<name>A0A2P2IXU1_RHIMU</name>
<keyword evidence="5" id="KW-0407">Ion channel</keyword>
<keyword evidence="6" id="KW-0472">Membrane</keyword>